<feature type="domain" description="MacB-like periplasmic core" evidence="9">
    <location>
        <begin position="23"/>
        <end position="230"/>
    </location>
</feature>
<dbReference type="GO" id="GO:0005886">
    <property type="term" value="C:plasma membrane"/>
    <property type="evidence" value="ECO:0007669"/>
    <property type="project" value="UniProtKB-SubCell"/>
</dbReference>
<evidence type="ECO:0000256" key="5">
    <source>
        <dbReference type="ARBA" id="ARBA00023136"/>
    </source>
</evidence>
<dbReference type="PANTHER" id="PTHR30572">
    <property type="entry name" value="MEMBRANE COMPONENT OF TRANSPORTER-RELATED"/>
    <property type="match status" value="1"/>
</dbReference>
<feature type="transmembrane region" description="Helical" evidence="7">
    <location>
        <begin position="419"/>
        <end position="438"/>
    </location>
</feature>
<feature type="domain" description="ABC3 transporter permease C-terminal" evidence="8">
    <location>
        <begin position="278"/>
        <end position="398"/>
    </location>
</feature>
<dbReference type="Proteomes" id="UP000016943">
    <property type="component" value="Chromosome"/>
</dbReference>
<dbReference type="Pfam" id="PF12704">
    <property type="entry name" value="MacB_PCD"/>
    <property type="match status" value="2"/>
</dbReference>
<evidence type="ECO:0000256" key="6">
    <source>
        <dbReference type="ARBA" id="ARBA00038076"/>
    </source>
</evidence>
<evidence type="ECO:0000256" key="2">
    <source>
        <dbReference type="ARBA" id="ARBA00022475"/>
    </source>
</evidence>
<organism evidence="10 11">
    <name type="scientific">Corynebacterium argentoratense DSM 44202</name>
    <dbReference type="NCBI Taxonomy" id="1348662"/>
    <lineage>
        <taxon>Bacteria</taxon>
        <taxon>Bacillati</taxon>
        <taxon>Actinomycetota</taxon>
        <taxon>Actinomycetes</taxon>
        <taxon>Mycobacteriales</taxon>
        <taxon>Corynebacteriaceae</taxon>
        <taxon>Corynebacterium</taxon>
    </lineage>
</organism>
<evidence type="ECO:0000313" key="11">
    <source>
        <dbReference type="Proteomes" id="UP000016943"/>
    </source>
</evidence>
<gene>
    <name evidence="10" type="ORF">CARG_00880</name>
</gene>
<evidence type="ECO:0000256" key="7">
    <source>
        <dbReference type="SAM" id="Phobius"/>
    </source>
</evidence>
<feature type="transmembrane region" description="Helical" evidence="7">
    <location>
        <begin position="323"/>
        <end position="350"/>
    </location>
</feature>
<dbReference type="GO" id="GO:0022857">
    <property type="term" value="F:transmembrane transporter activity"/>
    <property type="evidence" value="ECO:0007669"/>
    <property type="project" value="TreeGrafter"/>
</dbReference>
<feature type="transmembrane region" description="Helical" evidence="7">
    <location>
        <begin position="838"/>
        <end position="861"/>
    </location>
</feature>
<protein>
    <recommendedName>
        <fullName evidence="12">ABC3 transporter permease protein domain-containing protein</fullName>
    </recommendedName>
</protein>
<feature type="domain" description="ABC3 transporter permease C-terminal" evidence="8">
    <location>
        <begin position="789"/>
        <end position="906"/>
    </location>
</feature>
<comment type="similarity">
    <text evidence="6">Belongs to the ABC-4 integral membrane protein family.</text>
</comment>
<evidence type="ECO:0000256" key="1">
    <source>
        <dbReference type="ARBA" id="ARBA00004651"/>
    </source>
</evidence>
<keyword evidence="2" id="KW-1003">Cell membrane</keyword>
<dbReference type="InterPro" id="IPR025857">
    <property type="entry name" value="MacB_PCD"/>
</dbReference>
<feature type="transmembrane region" description="Helical" evidence="7">
    <location>
        <begin position="20"/>
        <end position="42"/>
    </location>
</feature>
<dbReference type="eggNOG" id="COG0577">
    <property type="taxonomic scope" value="Bacteria"/>
</dbReference>
<name>U3GV78_9CORY</name>
<proteinExistence type="inferred from homology"/>
<keyword evidence="5 7" id="KW-0472">Membrane</keyword>
<feature type="domain" description="MacB-like periplasmic core" evidence="9">
    <location>
        <begin position="543"/>
        <end position="743"/>
    </location>
</feature>
<accession>U3GV78</accession>
<keyword evidence="3 7" id="KW-0812">Transmembrane</keyword>
<dbReference type="InterPro" id="IPR050250">
    <property type="entry name" value="Macrolide_Exporter_MacB"/>
</dbReference>
<keyword evidence="11" id="KW-1185">Reference proteome</keyword>
<dbReference type="KEGG" id="caz:CARG_00880"/>
<feature type="transmembrane region" description="Helical" evidence="7">
    <location>
        <begin position="370"/>
        <end position="388"/>
    </location>
</feature>
<evidence type="ECO:0000256" key="4">
    <source>
        <dbReference type="ARBA" id="ARBA00022989"/>
    </source>
</evidence>
<evidence type="ECO:0008006" key="12">
    <source>
        <dbReference type="Google" id="ProtNLM"/>
    </source>
</evidence>
<feature type="transmembrane region" description="Helical" evidence="7">
    <location>
        <begin position="873"/>
        <end position="896"/>
    </location>
</feature>
<evidence type="ECO:0000259" key="8">
    <source>
        <dbReference type="Pfam" id="PF02687"/>
    </source>
</evidence>
<dbReference type="InterPro" id="IPR003838">
    <property type="entry name" value="ABC3_permease_C"/>
</dbReference>
<keyword evidence="4 7" id="KW-1133">Transmembrane helix</keyword>
<dbReference type="STRING" id="1348662.CARG_00880"/>
<dbReference type="Pfam" id="PF02687">
    <property type="entry name" value="FtsX"/>
    <property type="match status" value="2"/>
</dbReference>
<dbReference type="EMBL" id="CP006365">
    <property type="protein sequence ID" value="AGU14373.1"/>
    <property type="molecule type" value="Genomic_DNA"/>
</dbReference>
<evidence type="ECO:0000256" key="3">
    <source>
        <dbReference type="ARBA" id="ARBA00022692"/>
    </source>
</evidence>
<dbReference type="PATRIC" id="fig|1348662.3.peg.172"/>
<evidence type="ECO:0000259" key="9">
    <source>
        <dbReference type="Pfam" id="PF12704"/>
    </source>
</evidence>
<sequence length="914" mass="95925">MVLLTPLNRIAIRTAIQHKVRLALTVVAVVVGTAFIAGSMLLTQSLRESFDTIVDTGVEGIDVGVVGSQLSPRGVPLSVVEQMERRSDVSAVNIIGDGPGAPSGTKRIGQSTLVITGADGRPLRTGSSGAHPFAWYGDDTVGPIPTIVEGQPPQEPNQIMLNEKAAARGDLSVGSPVTIVTSAGKIEASVSGIYSSPKDTTGWIGVYFTPERYLELFTDGLYAPQVALRAQGVSPMELRNRLGLQYPLLTPLSQEQIADRMGSEQATQLEFMTYLLAAFGFIALLVGAVIISNTFTMVLRQRRREFALLRSIGISSGQISRSVLVEAVLVGAAGSLVGIVAAVGVVSALSSTVAFFGDDLSAFSFHVTKQALLVPMAVGVAVTVLAAIEPSIRIGRTAPVDGLRGTESPADSRSRVRPLLGVAAVCFGIAATVVGAWATAAEGRELTTGYRLGIVGGGAVAFVVGLGLLGPSITRGASPVVGWLFLPHLPPSWAAWLSRRRQERKPAGGRHRVAPRGQRPMARARRAVVQLATNNNARNSRRTAATSLALALGVALVACVSTLGATTRASIAGVVDTSVKAPLVLDSLGSSGLAGSTSAFSIPSEAIADVDRLPQVTGTGTLMYAPLQVNNWNNATTTVVSTNLSPFIDMGIKKGSSHFKGRPGAMVSTTYAKETGLQVGDYIPLRPMDGQPGSGIVVPVVGIYSETNLFGHIVVNSAAASRVLPDPQAYTRKTTYIDLSDAALADLRGTRGVIEDAVSSFLVVEVKTKQEYRGALGTQMNQMLYIVYALLALAVLIALMGITNTLLLSLSERTRELGMLRAVGLHQRQIRRMVHMEAVQMSILGVALGLGIGLFTGWAAVSVLQSRGLGEMTIPWLQIGVLVVGAIVTGEFAAWIPARRAAKTPPLEAISHDG</sequence>
<dbReference type="AlphaFoldDB" id="U3GV78"/>
<dbReference type="HOGENOM" id="CLU_012341_1_0_11"/>
<dbReference type="PANTHER" id="PTHR30572:SF4">
    <property type="entry name" value="ABC TRANSPORTER PERMEASE YTRF"/>
    <property type="match status" value="1"/>
</dbReference>
<evidence type="ECO:0000313" key="10">
    <source>
        <dbReference type="EMBL" id="AGU14373.1"/>
    </source>
</evidence>
<feature type="transmembrane region" description="Helical" evidence="7">
    <location>
        <begin position="544"/>
        <end position="565"/>
    </location>
</feature>
<reference evidence="10 11" key="1">
    <citation type="journal article" date="2013" name="Genome Announc.">
        <title>Whole-Genome Sequence of the Clinical Strain Corynebacterium argentoratense DSM 44202, Isolated from a Human Throat Specimen.</title>
        <authorList>
            <person name="Bomholt C."/>
            <person name="Glaub A."/>
            <person name="Gravermann K."/>
            <person name="Albersmeier A."/>
            <person name="Brinkrolf K."/>
            <person name="Ruckert C."/>
            <person name="Tauch A."/>
        </authorList>
    </citation>
    <scope>NUCLEOTIDE SEQUENCE [LARGE SCALE GENOMIC DNA]</scope>
    <source>
        <strain evidence="10">DSM 44202</strain>
    </source>
</reference>
<feature type="transmembrane region" description="Helical" evidence="7">
    <location>
        <begin position="785"/>
        <end position="810"/>
    </location>
</feature>
<feature type="transmembrane region" description="Helical" evidence="7">
    <location>
        <begin position="271"/>
        <end position="295"/>
    </location>
</feature>
<comment type="subcellular location">
    <subcellularLocation>
        <location evidence="1">Cell membrane</location>
        <topology evidence="1">Multi-pass membrane protein</topology>
    </subcellularLocation>
</comment>
<feature type="transmembrane region" description="Helical" evidence="7">
    <location>
        <begin position="450"/>
        <end position="469"/>
    </location>
</feature>